<dbReference type="AlphaFoldDB" id="A0A383CY14"/>
<reference evidence="1" key="1">
    <citation type="submission" date="2018-05" db="EMBL/GenBank/DDBJ databases">
        <authorList>
            <person name="Lanie J.A."/>
            <person name="Ng W.-L."/>
            <person name="Kazmierczak K.M."/>
            <person name="Andrzejewski T.M."/>
            <person name="Davidsen T.M."/>
            <person name="Wayne K.J."/>
            <person name="Tettelin H."/>
            <person name="Glass J.I."/>
            <person name="Rusch D."/>
            <person name="Podicherti R."/>
            <person name="Tsui H.-C.T."/>
            <person name="Winkler M.E."/>
        </authorList>
    </citation>
    <scope>NUCLEOTIDE SEQUENCE</scope>
</reference>
<dbReference type="EMBL" id="UINC01212546">
    <property type="protein sequence ID" value="SVE36923.1"/>
    <property type="molecule type" value="Genomic_DNA"/>
</dbReference>
<proteinExistence type="predicted"/>
<feature type="non-terminal residue" evidence="1">
    <location>
        <position position="57"/>
    </location>
</feature>
<sequence length="57" mass="6295">MKWVTVRRQDDERPGLVIDDAIHVLPGTDQLIDLLGDEGEKLANAGELAQQTPDEVI</sequence>
<gene>
    <name evidence="1" type="ORF">METZ01_LOCUS489777</name>
</gene>
<evidence type="ECO:0000313" key="1">
    <source>
        <dbReference type="EMBL" id="SVE36923.1"/>
    </source>
</evidence>
<name>A0A383CY14_9ZZZZ</name>
<accession>A0A383CY14</accession>
<protein>
    <submittedName>
        <fullName evidence="1">Uncharacterized protein</fullName>
    </submittedName>
</protein>
<organism evidence="1">
    <name type="scientific">marine metagenome</name>
    <dbReference type="NCBI Taxonomy" id="408172"/>
    <lineage>
        <taxon>unclassified sequences</taxon>
        <taxon>metagenomes</taxon>
        <taxon>ecological metagenomes</taxon>
    </lineage>
</organism>